<dbReference type="PRINTS" id="PR00153">
    <property type="entry name" value="CSAPPISMRASE"/>
</dbReference>
<feature type="compositionally biased region" description="Low complexity" evidence="5">
    <location>
        <begin position="38"/>
        <end position="60"/>
    </location>
</feature>
<dbReference type="Gene3D" id="2.40.100.10">
    <property type="entry name" value="Cyclophilin-like"/>
    <property type="match status" value="1"/>
</dbReference>
<dbReference type="CDD" id="cd00317">
    <property type="entry name" value="cyclophilin"/>
    <property type="match status" value="1"/>
</dbReference>
<dbReference type="AlphaFoldDB" id="C8W7K8"/>
<accession>C8W7K8</accession>
<dbReference type="eggNOG" id="COG0652">
    <property type="taxonomic scope" value="Bacteria"/>
</dbReference>
<keyword evidence="6" id="KW-1133">Transmembrane helix</keyword>
<dbReference type="KEGG" id="apv:Apar_1019"/>
<dbReference type="SUPFAM" id="SSF50891">
    <property type="entry name" value="Cyclophilin-like"/>
    <property type="match status" value="1"/>
</dbReference>
<reference evidence="8 9" key="1">
    <citation type="journal article" date="2009" name="Stand. Genomic Sci.">
        <title>Complete genome sequence of Atopobium parvulum type strain (IPP 1246).</title>
        <authorList>
            <person name="Copeland A."/>
            <person name="Sikorski J."/>
            <person name="Lapidus A."/>
            <person name="Nolan M."/>
            <person name="Del Rio T.G."/>
            <person name="Lucas S."/>
            <person name="Chen F."/>
            <person name="Tice H."/>
            <person name="Pitluck S."/>
            <person name="Cheng J.F."/>
            <person name="Pukall R."/>
            <person name="Chertkov O."/>
            <person name="Brettin T."/>
            <person name="Han C."/>
            <person name="Detter J.C."/>
            <person name="Kuske C."/>
            <person name="Bruce D."/>
            <person name="Goodwin L."/>
            <person name="Ivanova N."/>
            <person name="Mavromatis K."/>
            <person name="Mikhailova N."/>
            <person name="Chen A."/>
            <person name="Palaniappan K."/>
            <person name="Chain P."/>
            <person name="Rohde M."/>
            <person name="Goker M."/>
            <person name="Bristow J."/>
            <person name="Eisen J.A."/>
            <person name="Markowitz V."/>
            <person name="Hugenholtz P."/>
            <person name="Kyrpides N.C."/>
            <person name="Klenk H.P."/>
            <person name="Detter J.C."/>
        </authorList>
    </citation>
    <scope>NUCLEOTIDE SEQUENCE [LARGE SCALE GENOMIC DNA]</scope>
    <source>
        <strain evidence="9">ATCC 33793 / DSM 20469 / CCUG 32760 / JCM 10300 / KCTC 3663 / VPI 0546 / 1246</strain>
    </source>
</reference>
<comment type="catalytic activity">
    <reaction evidence="4">
        <text>[protein]-peptidylproline (omega=180) = [protein]-peptidylproline (omega=0)</text>
        <dbReference type="Rhea" id="RHEA:16237"/>
        <dbReference type="Rhea" id="RHEA-COMP:10747"/>
        <dbReference type="Rhea" id="RHEA-COMP:10748"/>
        <dbReference type="ChEBI" id="CHEBI:83833"/>
        <dbReference type="ChEBI" id="CHEBI:83834"/>
        <dbReference type="EC" id="5.2.1.8"/>
    </reaction>
</comment>
<dbReference type="EMBL" id="CP001721">
    <property type="protein sequence ID" value="ACV51448.1"/>
    <property type="molecule type" value="Genomic_DNA"/>
</dbReference>
<evidence type="ECO:0000256" key="6">
    <source>
        <dbReference type="SAM" id="Phobius"/>
    </source>
</evidence>
<dbReference type="Proteomes" id="UP000000960">
    <property type="component" value="Chromosome"/>
</dbReference>
<proteinExistence type="inferred from homology"/>
<protein>
    <recommendedName>
        <fullName evidence="4">Peptidyl-prolyl cis-trans isomerase</fullName>
        <shortName evidence="4">PPIase</shortName>
        <ecNumber evidence="4">5.2.1.8</ecNumber>
    </recommendedName>
</protein>
<dbReference type="RefSeq" id="WP_012809105.1">
    <property type="nucleotide sequence ID" value="NC_013203.1"/>
</dbReference>
<evidence type="ECO:0000256" key="4">
    <source>
        <dbReference type="RuleBase" id="RU363019"/>
    </source>
</evidence>
<evidence type="ECO:0000259" key="7">
    <source>
        <dbReference type="PROSITE" id="PS50072"/>
    </source>
</evidence>
<evidence type="ECO:0000256" key="2">
    <source>
        <dbReference type="ARBA" id="ARBA00023110"/>
    </source>
</evidence>
<name>C8W7K8_LANP1</name>
<dbReference type="STRING" id="521095.Apar_1019"/>
<evidence type="ECO:0000313" key="8">
    <source>
        <dbReference type="EMBL" id="ACV51448.1"/>
    </source>
</evidence>
<feature type="domain" description="PPIase cyclophilin-type" evidence="7">
    <location>
        <begin position="78"/>
        <end position="237"/>
    </location>
</feature>
<dbReference type="PROSITE" id="PS00170">
    <property type="entry name" value="CSA_PPIASE_1"/>
    <property type="match status" value="1"/>
</dbReference>
<dbReference type="InterPro" id="IPR020892">
    <property type="entry name" value="Cyclophilin-type_PPIase_CS"/>
</dbReference>
<dbReference type="InterPro" id="IPR002130">
    <property type="entry name" value="Cyclophilin-type_PPIase_dom"/>
</dbReference>
<evidence type="ECO:0000256" key="3">
    <source>
        <dbReference type="ARBA" id="ARBA00023235"/>
    </source>
</evidence>
<dbReference type="Pfam" id="PF00160">
    <property type="entry name" value="Pro_isomerase"/>
    <property type="match status" value="1"/>
</dbReference>
<dbReference type="GO" id="GO:0003755">
    <property type="term" value="F:peptidyl-prolyl cis-trans isomerase activity"/>
    <property type="evidence" value="ECO:0007669"/>
    <property type="project" value="UniProtKB-UniRule"/>
</dbReference>
<dbReference type="PANTHER" id="PTHR45625">
    <property type="entry name" value="PEPTIDYL-PROLYL CIS-TRANS ISOMERASE-RELATED"/>
    <property type="match status" value="1"/>
</dbReference>
<dbReference type="GO" id="GO:0006457">
    <property type="term" value="P:protein folding"/>
    <property type="evidence" value="ECO:0007669"/>
    <property type="project" value="InterPro"/>
</dbReference>
<organism evidence="8 9">
    <name type="scientific">Lancefieldella parvula (strain ATCC 33793 / DSM 20469 / CCUG 32760 / JCM 10300 / KCTC 3663 / VPI 0546 / 1246)</name>
    <name type="common">Atopobium parvulum</name>
    <dbReference type="NCBI Taxonomy" id="521095"/>
    <lineage>
        <taxon>Bacteria</taxon>
        <taxon>Bacillati</taxon>
        <taxon>Actinomycetota</taxon>
        <taxon>Coriobacteriia</taxon>
        <taxon>Coriobacteriales</taxon>
        <taxon>Atopobiaceae</taxon>
        <taxon>Lancefieldella</taxon>
    </lineage>
</organism>
<gene>
    <name evidence="8" type="ordered locus">Apar_1019</name>
</gene>
<keyword evidence="9" id="KW-1185">Reference proteome</keyword>
<dbReference type="EC" id="5.2.1.8" evidence="4"/>
<feature type="region of interest" description="Disordered" evidence="5">
    <location>
        <begin position="38"/>
        <end position="61"/>
    </location>
</feature>
<sequence>MFQTKNRRLYVTIVIVLFAIGAIFFSFFRGANKSQSQASSQSQQSQQSQQTQQTQSQGTQNKGYIDSVAADDPYAKGIHHVRIVVKDYGTIEATLNANVAPITVSNFAHLVESGFYNGLTFHRIIDGFMIQGGDPKGNGSGGSENKIKGEFTKNGVENDISHTRGTISMARAQDPNSASSQFFIMQADNSTLNGNYAAFGTVTSGMDVVDAICKGATPTDSNGTIPASEQPVIESITMID</sequence>
<comment type="function">
    <text evidence="1 4">PPIases accelerate the folding of proteins. It catalyzes the cis-trans isomerization of proline imidic peptide bonds in oligopeptides.</text>
</comment>
<evidence type="ECO:0000256" key="5">
    <source>
        <dbReference type="SAM" id="MobiDB-lite"/>
    </source>
</evidence>
<keyword evidence="2 4" id="KW-0697">Rotamase</keyword>
<keyword evidence="3 4" id="KW-0413">Isomerase</keyword>
<dbReference type="PANTHER" id="PTHR45625:SF4">
    <property type="entry name" value="PEPTIDYLPROLYL ISOMERASE DOMAIN AND WD REPEAT-CONTAINING PROTEIN 1"/>
    <property type="match status" value="1"/>
</dbReference>
<evidence type="ECO:0000256" key="1">
    <source>
        <dbReference type="ARBA" id="ARBA00002388"/>
    </source>
</evidence>
<dbReference type="GeneID" id="84806545"/>
<feature type="transmembrane region" description="Helical" evidence="6">
    <location>
        <begin position="9"/>
        <end position="28"/>
    </location>
</feature>
<evidence type="ECO:0000313" key="9">
    <source>
        <dbReference type="Proteomes" id="UP000000960"/>
    </source>
</evidence>
<dbReference type="PROSITE" id="PS50072">
    <property type="entry name" value="CSA_PPIASE_2"/>
    <property type="match status" value="1"/>
</dbReference>
<dbReference type="HOGENOM" id="CLU_012062_16_0_11"/>
<dbReference type="InterPro" id="IPR029000">
    <property type="entry name" value="Cyclophilin-like_dom_sf"/>
</dbReference>
<dbReference type="InterPro" id="IPR044666">
    <property type="entry name" value="Cyclophilin_A-like"/>
</dbReference>
<keyword evidence="6" id="KW-0472">Membrane</keyword>
<keyword evidence="6" id="KW-0812">Transmembrane</keyword>
<comment type="similarity">
    <text evidence="4">Belongs to the cyclophilin-type PPIase family.</text>
</comment>